<sequence length="484" mass="49885">MSNDAFEPPARALPAEDGAGDETAGRLSRSALISLSLATYIPAVSFAMVPFLVFTTSGTSAWQASLLSSVAVICIGRAVIEFARRYVASGSLYSYVGTVFGPWARYVTAASLLAGFIVGVAALAAVVGVFVGSFLYAQGVHSALNLGTQIFVFGAALLLAAAVAFRGLDTSVIVAVVLAALALPLVLVITFSSASHTGIDLSNQLSFAGFSMADTLRGIAVGAAFLVGFESCAALATETRDPRRNVPIAIMAVPVVIGGLFPVMTILQVPGLTAAADQLAAGVSAPAALAIQSGLGHTVASATDIVLAVASFASLVGFVNYGARFIAALAEDGLLPAPAAKIHPRYRSPYVAVGVISLAGFATITALMVWTGDIVSAYTPNATLLVYLWVIPYIIICVGAIVLAVRRQEFRPGLWIAAAVGAATMIWAYANGIINPPAPPADAMIWVAGLAIIFVIGLILVNVRRGDRPPASDDDIDEPQRARP</sequence>
<evidence type="ECO:0000313" key="9">
    <source>
        <dbReference type="Proteomes" id="UP000219565"/>
    </source>
</evidence>
<keyword evidence="9" id="KW-1185">Reference proteome</keyword>
<reference evidence="8 9" key="1">
    <citation type="submission" date="2017-09" db="EMBL/GenBank/DDBJ databases">
        <authorList>
            <person name="Ehlers B."/>
            <person name="Leendertz F.H."/>
        </authorList>
    </citation>
    <scope>NUCLEOTIDE SEQUENCE [LARGE SCALE GENOMIC DNA]</scope>
    <source>
        <strain evidence="8 9">DSM 45537</strain>
    </source>
</reference>
<gene>
    <name evidence="8" type="ORF">SAMN04244553_5353</name>
</gene>
<feature type="transmembrane region" description="Helical" evidence="7">
    <location>
        <begin position="305"/>
        <end position="329"/>
    </location>
</feature>
<feature type="transmembrane region" description="Helical" evidence="7">
    <location>
        <begin position="443"/>
        <end position="463"/>
    </location>
</feature>
<dbReference type="PANTHER" id="PTHR42770">
    <property type="entry name" value="AMINO ACID TRANSPORTER-RELATED"/>
    <property type="match status" value="1"/>
</dbReference>
<feature type="transmembrane region" description="Helical" evidence="7">
    <location>
        <begin position="384"/>
        <end position="405"/>
    </location>
</feature>
<proteinExistence type="predicted"/>
<evidence type="ECO:0000256" key="5">
    <source>
        <dbReference type="ARBA" id="ARBA00023136"/>
    </source>
</evidence>
<feature type="transmembrane region" description="Helical" evidence="7">
    <location>
        <begin position="215"/>
        <end position="236"/>
    </location>
</feature>
<keyword evidence="4 7" id="KW-1133">Transmembrane helix</keyword>
<dbReference type="Gene3D" id="1.20.1740.10">
    <property type="entry name" value="Amino acid/polyamine transporter I"/>
    <property type="match status" value="1"/>
</dbReference>
<name>A0A285LYH9_9NOCA</name>
<dbReference type="PANTHER" id="PTHR42770:SF7">
    <property type="entry name" value="MEMBRANE PROTEIN"/>
    <property type="match status" value="1"/>
</dbReference>
<evidence type="ECO:0000256" key="2">
    <source>
        <dbReference type="ARBA" id="ARBA00022475"/>
    </source>
</evidence>
<feature type="transmembrane region" description="Helical" evidence="7">
    <location>
        <begin position="248"/>
        <end position="269"/>
    </location>
</feature>
<evidence type="ECO:0000313" key="8">
    <source>
        <dbReference type="EMBL" id="SNY88381.1"/>
    </source>
</evidence>
<evidence type="ECO:0000256" key="6">
    <source>
        <dbReference type="SAM" id="MobiDB-lite"/>
    </source>
</evidence>
<feature type="transmembrane region" description="Helical" evidence="7">
    <location>
        <begin position="60"/>
        <end position="80"/>
    </location>
</feature>
<feature type="region of interest" description="Disordered" evidence="6">
    <location>
        <begin position="1"/>
        <end position="22"/>
    </location>
</feature>
<dbReference type="GO" id="GO:0005886">
    <property type="term" value="C:plasma membrane"/>
    <property type="evidence" value="ECO:0007669"/>
    <property type="project" value="UniProtKB-SubCell"/>
</dbReference>
<dbReference type="RefSeq" id="WP_097247313.1">
    <property type="nucleotide sequence ID" value="NZ_JAMTCW010000006.1"/>
</dbReference>
<dbReference type="InterPro" id="IPR050367">
    <property type="entry name" value="APC_superfamily"/>
</dbReference>
<dbReference type="OrthoDB" id="3790922at2"/>
<keyword evidence="5 7" id="KW-0472">Membrane</keyword>
<feature type="transmembrane region" description="Helical" evidence="7">
    <location>
        <begin position="172"/>
        <end position="195"/>
    </location>
</feature>
<evidence type="ECO:0000256" key="1">
    <source>
        <dbReference type="ARBA" id="ARBA00004651"/>
    </source>
</evidence>
<dbReference type="PIRSF" id="PIRSF006060">
    <property type="entry name" value="AA_transporter"/>
    <property type="match status" value="1"/>
</dbReference>
<dbReference type="GO" id="GO:0022857">
    <property type="term" value="F:transmembrane transporter activity"/>
    <property type="evidence" value="ECO:0007669"/>
    <property type="project" value="InterPro"/>
</dbReference>
<feature type="transmembrane region" description="Helical" evidence="7">
    <location>
        <begin position="412"/>
        <end position="431"/>
    </location>
</feature>
<feature type="transmembrane region" description="Helical" evidence="7">
    <location>
        <begin position="32"/>
        <end position="54"/>
    </location>
</feature>
<protein>
    <submittedName>
        <fullName evidence="8">Amino acid transporter</fullName>
    </submittedName>
</protein>
<dbReference type="Proteomes" id="UP000219565">
    <property type="component" value="Unassembled WGS sequence"/>
</dbReference>
<feature type="transmembrane region" description="Helical" evidence="7">
    <location>
        <begin position="143"/>
        <end position="165"/>
    </location>
</feature>
<keyword evidence="2" id="KW-1003">Cell membrane</keyword>
<accession>A0A285LYH9</accession>
<dbReference type="Pfam" id="PF13520">
    <property type="entry name" value="AA_permease_2"/>
    <property type="match status" value="1"/>
</dbReference>
<keyword evidence="3 7" id="KW-0812">Transmembrane</keyword>
<dbReference type="AlphaFoldDB" id="A0A285LYH9"/>
<feature type="transmembrane region" description="Helical" evidence="7">
    <location>
        <begin position="112"/>
        <end position="137"/>
    </location>
</feature>
<evidence type="ECO:0000256" key="3">
    <source>
        <dbReference type="ARBA" id="ARBA00022692"/>
    </source>
</evidence>
<feature type="transmembrane region" description="Helical" evidence="7">
    <location>
        <begin position="350"/>
        <end position="372"/>
    </location>
</feature>
<comment type="subcellular location">
    <subcellularLocation>
        <location evidence="1">Cell membrane</location>
        <topology evidence="1">Multi-pass membrane protein</topology>
    </subcellularLocation>
</comment>
<dbReference type="EMBL" id="OBEG01000006">
    <property type="protein sequence ID" value="SNY88381.1"/>
    <property type="molecule type" value="Genomic_DNA"/>
</dbReference>
<evidence type="ECO:0000256" key="7">
    <source>
        <dbReference type="SAM" id="Phobius"/>
    </source>
</evidence>
<dbReference type="InterPro" id="IPR002293">
    <property type="entry name" value="AA/rel_permease1"/>
</dbReference>
<evidence type="ECO:0000256" key="4">
    <source>
        <dbReference type="ARBA" id="ARBA00022989"/>
    </source>
</evidence>
<organism evidence="8 9">
    <name type="scientific">Nocardia amikacinitolerans</name>
    <dbReference type="NCBI Taxonomy" id="756689"/>
    <lineage>
        <taxon>Bacteria</taxon>
        <taxon>Bacillati</taxon>
        <taxon>Actinomycetota</taxon>
        <taxon>Actinomycetes</taxon>
        <taxon>Mycobacteriales</taxon>
        <taxon>Nocardiaceae</taxon>
        <taxon>Nocardia</taxon>
    </lineage>
</organism>